<accession>A0AAD4LJH7</accession>
<evidence type="ECO:0000256" key="1">
    <source>
        <dbReference type="SAM" id="MobiDB-lite"/>
    </source>
</evidence>
<proteinExistence type="predicted"/>
<name>A0AAD4LJH7_9AGAM</name>
<dbReference type="AlphaFoldDB" id="A0AAD4LJH7"/>
<feature type="domain" description="DUF6535" evidence="3">
    <location>
        <begin position="42"/>
        <end position="182"/>
    </location>
</feature>
<dbReference type="Pfam" id="PF20153">
    <property type="entry name" value="DUF6535"/>
    <property type="match status" value="1"/>
</dbReference>
<feature type="compositionally biased region" description="Basic and acidic residues" evidence="1">
    <location>
        <begin position="9"/>
        <end position="32"/>
    </location>
</feature>
<sequence length="196" mass="22151">MPRRTRRRRDPEQRPFDSGGREKNNSSEGEYKDFDDGANALWPLYGKEAQTHDEALFQGILAEMNGVPTFAALFAAVITSFLVESLKNLQPDPAETTNALLVQISRQIASIPQVSSPLSGTEPFVPLAADISVNSFWLIGLVFSLSAALFATFVQQWIRSYLRVFQRYDHPLKRARFPQFFFRWPPGSAEFGDISY</sequence>
<keyword evidence="2" id="KW-0472">Membrane</keyword>
<dbReference type="InterPro" id="IPR045338">
    <property type="entry name" value="DUF6535"/>
</dbReference>
<protein>
    <recommendedName>
        <fullName evidence="3">DUF6535 domain-containing protein</fullName>
    </recommendedName>
</protein>
<evidence type="ECO:0000313" key="4">
    <source>
        <dbReference type="EMBL" id="KAH8994218.1"/>
    </source>
</evidence>
<reference evidence="4" key="1">
    <citation type="submission" date="2022-01" db="EMBL/GenBank/DDBJ databases">
        <title>Comparative genomics reveals a dynamic genome evolution in the ectomycorrhizal milk-cap (Lactarius) mushrooms.</title>
        <authorList>
            <consortium name="DOE Joint Genome Institute"/>
            <person name="Lebreton A."/>
            <person name="Tang N."/>
            <person name="Kuo A."/>
            <person name="LaButti K."/>
            <person name="Drula E."/>
            <person name="Barry K."/>
            <person name="Clum A."/>
            <person name="Lipzen A."/>
            <person name="Mousain D."/>
            <person name="Ng V."/>
            <person name="Wang R."/>
            <person name="Wang X."/>
            <person name="Dai Y."/>
            <person name="Henrissat B."/>
            <person name="Grigoriev I.V."/>
            <person name="Guerin-Laguette A."/>
            <person name="Yu F."/>
            <person name="Martin F.M."/>
        </authorList>
    </citation>
    <scope>NUCLEOTIDE SEQUENCE</scope>
    <source>
        <strain evidence="4">QP</strain>
    </source>
</reference>
<feature type="transmembrane region" description="Helical" evidence="2">
    <location>
        <begin position="136"/>
        <end position="158"/>
    </location>
</feature>
<feature type="region of interest" description="Disordered" evidence="1">
    <location>
        <begin position="1"/>
        <end position="32"/>
    </location>
</feature>
<keyword evidence="2" id="KW-1133">Transmembrane helix</keyword>
<dbReference type="Proteomes" id="UP001201163">
    <property type="component" value="Unassembled WGS sequence"/>
</dbReference>
<keyword evidence="2" id="KW-0812">Transmembrane</keyword>
<keyword evidence="5" id="KW-1185">Reference proteome</keyword>
<organism evidence="4 5">
    <name type="scientific">Lactarius akahatsu</name>
    <dbReference type="NCBI Taxonomy" id="416441"/>
    <lineage>
        <taxon>Eukaryota</taxon>
        <taxon>Fungi</taxon>
        <taxon>Dikarya</taxon>
        <taxon>Basidiomycota</taxon>
        <taxon>Agaricomycotina</taxon>
        <taxon>Agaricomycetes</taxon>
        <taxon>Russulales</taxon>
        <taxon>Russulaceae</taxon>
        <taxon>Lactarius</taxon>
    </lineage>
</organism>
<gene>
    <name evidence="4" type="ORF">EDB92DRAFT_2102610</name>
</gene>
<evidence type="ECO:0000259" key="3">
    <source>
        <dbReference type="Pfam" id="PF20153"/>
    </source>
</evidence>
<evidence type="ECO:0000313" key="5">
    <source>
        <dbReference type="Proteomes" id="UP001201163"/>
    </source>
</evidence>
<feature type="transmembrane region" description="Helical" evidence="2">
    <location>
        <begin position="66"/>
        <end position="83"/>
    </location>
</feature>
<comment type="caution">
    <text evidence="4">The sequence shown here is derived from an EMBL/GenBank/DDBJ whole genome shotgun (WGS) entry which is preliminary data.</text>
</comment>
<evidence type="ECO:0000256" key="2">
    <source>
        <dbReference type="SAM" id="Phobius"/>
    </source>
</evidence>
<dbReference type="EMBL" id="JAKELL010000015">
    <property type="protein sequence ID" value="KAH8994218.1"/>
    <property type="molecule type" value="Genomic_DNA"/>
</dbReference>